<dbReference type="InterPro" id="IPR001509">
    <property type="entry name" value="Epimerase_deHydtase"/>
</dbReference>
<dbReference type="GO" id="GO:0003978">
    <property type="term" value="F:UDP-glucose 4-epimerase activity"/>
    <property type="evidence" value="ECO:0007669"/>
    <property type="project" value="UniProtKB-EC"/>
</dbReference>
<dbReference type="STRING" id="45065.Lgee_1422"/>
<proteinExistence type="predicted"/>
<dbReference type="OrthoDB" id="9803010at2"/>
<sequence>MKQVLVTGGAGFIGSHLCEALLLRGYGVRVLDNLVYGSRENVPAGARFIEGDITSFTDCEKAMDGVSAVFHCAAMSRSAPSEALMHLCGEVNILGTQNVLMAARDAGVEKIIYSGSSTFYGNQPAPHREEMSGDFLNIYALSKYVGEQYCLHFDARHNLAAVILRYFNVYGPRQPQSGAYALVLGIFLEQLKRGEALEIHGDGLQRRDFVHVLDVVRANIAALEKPVRHAVINIGSGTSTSVQELADRISTRQVFGPRRRGDAMETLADITRARRLLDWEPSVRLTEGLREMMPQVPA</sequence>
<dbReference type="InterPro" id="IPR036291">
    <property type="entry name" value="NAD(P)-bd_dom_sf"/>
</dbReference>
<dbReference type="PATRIC" id="fig|45065.4.peg.1539"/>
<dbReference type="SUPFAM" id="SSF51735">
    <property type="entry name" value="NAD(P)-binding Rossmann-fold domains"/>
    <property type="match status" value="1"/>
</dbReference>
<dbReference type="InterPro" id="IPR050177">
    <property type="entry name" value="Lipid_A_modif_metabolic_enz"/>
</dbReference>
<dbReference type="PANTHER" id="PTHR43245:SF13">
    <property type="entry name" value="UDP-D-APIOSE_UDP-D-XYLOSE SYNTHASE 2"/>
    <property type="match status" value="1"/>
</dbReference>
<dbReference type="Proteomes" id="UP000054785">
    <property type="component" value="Unassembled WGS sequence"/>
</dbReference>
<evidence type="ECO:0000313" key="2">
    <source>
        <dbReference type="Proteomes" id="UP000054785"/>
    </source>
</evidence>
<comment type="caution">
    <text evidence="1">The sequence shown here is derived from an EMBL/GenBank/DDBJ whole genome shotgun (WGS) entry which is preliminary data.</text>
</comment>
<protein>
    <submittedName>
        <fullName evidence="1">UDP-galactose-4-epimerase</fullName>
        <ecNumber evidence="1">5.1.3.2</ecNumber>
    </submittedName>
</protein>
<keyword evidence="1" id="KW-0413">Isomerase</keyword>
<dbReference type="Pfam" id="PF01370">
    <property type="entry name" value="Epimerase"/>
    <property type="match status" value="1"/>
</dbReference>
<keyword evidence="2" id="KW-1185">Reference proteome</keyword>
<dbReference type="RefSeq" id="WP_028387491.1">
    <property type="nucleotide sequence ID" value="NZ_CAAAHN010000024.1"/>
</dbReference>
<dbReference type="AlphaFoldDB" id="A0A0W0TT94"/>
<dbReference type="Gene3D" id="3.40.50.720">
    <property type="entry name" value="NAD(P)-binding Rossmann-like Domain"/>
    <property type="match status" value="1"/>
</dbReference>
<evidence type="ECO:0000313" key="1">
    <source>
        <dbReference type="EMBL" id="KTC98845.1"/>
    </source>
</evidence>
<gene>
    <name evidence="1" type="primary">galE</name>
    <name evidence="1" type="ORF">Lgee_1422</name>
</gene>
<organism evidence="1 2">
    <name type="scientific">Legionella geestiana</name>
    <dbReference type="NCBI Taxonomy" id="45065"/>
    <lineage>
        <taxon>Bacteria</taxon>
        <taxon>Pseudomonadati</taxon>
        <taxon>Pseudomonadota</taxon>
        <taxon>Gammaproteobacteria</taxon>
        <taxon>Legionellales</taxon>
        <taxon>Legionellaceae</taxon>
        <taxon>Legionella</taxon>
    </lineage>
</organism>
<accession>A0A0W0TT94</accession>
<dbReference type="EC" id="5.1.3.2" evidence="1"/>
<dbReference type="PANTHER" id="PTHR43245">
    <property type="entry name" value="BIFUNCTIONAL POLYMYXIN RESISTANCE PROTEIN ARNA"/>
    <property type="match status" value="1"/>
</dbReference>
<name>A0A0W0TT94_9GAMM</name>
<dbReference type="EMBL" id="LNYC01000055">
    <property type="protein sequence ID" value="KTC98845.1"/>
    <property type="molecule type" value="Genomic_DNA"/>
</dbReference>
<reference evidence="1 2" key="1">
    <citation type="submission" date="2015-11" db="EMBL/GenBank/DDBJ databases">
        <title>Genomic analysis of 38 Legionella species identifies large and diverse effector repertoires.</title>
        <authorList>
            <person name="Burstein D."/>
            <person name="Amaro F."/>
            <person name="Zusman T."/>
            <person name="Lifshitz Z."/>
            <person name="Cohen O."/>
            <person name="Gilbert J.A."/>
            <person name="Pupko T."/>
            <person name="Shuman H.A."/>
            <person name="Segal G."/>
        </authorList>
    </citation>
    <scope>NUCLEOTIDE SEQUENCE [LARGE SCALE GENOMIC DNA]</scope>
    <source>
        <strain evidence="1 2">ATCC 49504</strain>
    </source>
</reference>